<keyword evidence="6 10" id="KW-1133">Transmembrane helix</keyword>
<feature type="transmembrane region" description="Helical" evidence="10">
    <location>
        <begin position="1213"/>
        <end position="1233"/>
    </location>
</feature>
<feature type="compositionally biased region" description="Polar residues" evidence="9">
    <location>
        <begin position="442"/>
        <end position="461"/>
    </location>
</feature>
<feature type="compositionally biased region" description="Low complexity" evidence="9">
    <location>
        <begin position="822"/>
        <end position="834"/>
    </location>
</feature>
<protein>
    <submittedName>
        <fullName evidence="12">UPF0057-like protein</fullName>
    </submittedName>
</protein>
<evidence type="ECO:0000256" key="5">
    <source>
        <dbReference type="ARBA" id="ARBA00022692"/>
    </source>
</evidence>
<feature type="compositionally biased region" description="Polar residues" evidence="9">
    <location>
        <begin position="125"/>
        <end position="150"/>
    </location>
</feature>
<organism evidence="12 13">
    <name type="scientific">Curvularia clavata</name>
    <dbReference type="NCBI Taxonomy" id="95742"/>
    <lineage>
        <taxon>Eukaryota</taxon>
        <taxon>Fungi</taxon>
        <taxon>Dikarya</taxon>
        <taxon>Ascomycota</taxon>
        <taxon>Pezizomycotina</taxon>
        <taxon>Dothideomycetes</taxon>
        <taxon>Pleosporomycetidae</taxon>
        <taxon>Pleosporales</taxon>
        <taxon>Pleosporineae</taxon>
        <taxon>Pleosporaceae</taxon>
        <taxon>Curvularia</taxon>
    </lineage>
</organism>
<feature type="region of interest" description="Disordered" evidence="9">
    <location>
        <begin position="342"/>
        <end position="361"/>
    </location>
</feature>
<evidence type="ECO:0000259" key="11">
    <source>
        <dbReference type="Pfam" id="PF01699"/>
    </source>
</evidence>
<feature type="transmembrane region" description="Helical" evidence="10">
    <location>
        <begin position="1254"/>
        <end position="1280"/>
    </location>
</feature>
<dbReference type="OrthoDB" id="1699231at2759"/>
<evidence type="ECO:0000256" key="1">
    <source>
        <dbReference type="ARBA" id="ARBA00004127"/>
    </source>
</evidence>
<feature type="transmembrane region" description="Helical" evidence="10">
    <location>
        <begin position="1314"/>
        <end position="1334"/>
    </location>
</feature>
<dbReference type="Gene3D" id="1.20.1420.30">
    <property type="entry name" value="NCX, central ion-binding region"/>
    <property type="match status" value="2"/>
</dbReference>
<dbReference type="InterPro" id="IPR044880">
    <property type="entry name" value="NCX_ion-bd_dom_sf"/>
</dbReference>
<gene>
    <name evidence="12" type="ORF">yc1106_03310</name>
</gene>
<dbReference type="GO" id="GO:0015369">
    <property type="term" value="F:calcium:proton antiporter activity"/>
    <property type="evidence" value="ECO:0007669"/>
    <property type="project" value="TreeGrafter"/>
</dbReference>
<feature type="transmembrane region" description="Helical" evidence="10">
    <location>
        <begin position="923"/>
        <end position="945"/>
    </location>
</feature>
<keyword evidence="13" id="KW-1185">Reference proteome</keyword>
<keyword evidence="4" id="KW-0813">Transport</keyword>
<feature type="compositionally biased region" description="Polar residues" evidence="9">
    <location>
        <begin position="847"/>
        <end position="858"/>
    </location>
</feature>
<comment type="similarity">
    <text evidence="2">Belongs to the Ca(2+):cation antiporter (CaCA) (TC 2.A.19) family.</text>
</comment>
<dbReference type="GO" id="GO:0000329">
    <property type="term" value="C:fungal-type vacuole membrane"/>
    <property type="evidence" value="ECO:0007669"/>
    <property type="project" value="TreeGrafter"/>
</dbReference>
<keyword evidence="7" id="KW-0406">Ion transport</keyword>
<feature type="compositionally biased region" description="Basic and acidic residues" evidence="9">
    <location>
        <begin position="804"/>
        <end position="819"/>
    </location>
</feature>
<dbReference type="FunFam" id="1.20.1420.30:FF:000011">
    <property type="entry name" value="Vacuolar calcium ion transporter"/>
    <property type="match status" value="1"/>
</dbReference>
<feature type="compositionally biased region" description="Basic and acidic residues" evidence="9">
    <location>
        <begin position="567"/>
        <end position="586"/>
    </location>
</feature>
<evidence type="ECO:0000313" key="13">
    <source>
        <dbReference type="Proteomes" id="UP001056012"/>
    </source>
</evidence>
<reference evidence="12" key="1">
    <citation type="submission" date="2021-12" db="EMBL/GenBank/DDBJ databases">
        <title>Curvularia clavata genome.</title>
        <authorList>
            <person name="Cao Y."/>
        </authorList>
    </citation>
    <scope>NUCLEOTIDE SEQUENCE</scope>
    <source>
        <strain evidence="12">Yc1106</strain>
    </source>
</reference>
<evidence type="ECO:0000256" key="6">
    <source>
        <dbReference type="ARBA" id="ARBA00022989"/>
    </source>
</evidence>
<feature type="transmembrane region" description="Helical" evidence="10">
    <location>
        <begin position="647"/>
        <end position="669"/>
    </location>
</feature>
<feature type="region of interest" description="Disordered" evidence="9">
    <location>
        <begin position="34"/>
        <end position="214"/>
    </location>
</feature>
<name>A0A9Q8Z559_CURCL</name>
<feature type="compositionally biased region" description="Polar residues" evidence="9">
    <location>
        <begin position="501"/>
        <end position="513"/>
    </location>
</feature>
<feature type="compositionally biased region" description="Polar residues" evidence="9">
    <location>
        <begin position="195"/>
        <end position="214"/>
    </location>
</feature>
<feature type="compositionally biased region" description="Pro residues" evidence="9">
    <location>
        <begin position="44"/>
        <end position="59"/>
    </location>
</feature>
<feature type="compositionally biased region" description="Pro residues" evidence="9">
    <location>
        <begin position="489"/>
        <end position="498"/>
    </location>
</feature>
<evidence type="ECO:0000256" key="4">
    <source>
        <dbReference type="ARBA" id="ARBA00022448"/>
    </source>
</evidence>
<feature type="domain" description="Sodium/calcium exchanger membrane region" evidence="11">
    <location>
        <begin position="952"/>
        <end position="1113"/>
    </location>
</feature>
<feature type="transmembrane region" description="Helical" evidence="10">
    <location>
        <begin position="1017"/>
        <end position="1037"/>
    </location>
</feature>
<feature type="transmembrane region" description="Helical" evidence="10">
    <location>
        <begin position="983"/>
        <end position="1005"/>
    </location>
</feature>
<sequence>MDNSQDSSQDMVNTSQLLAFRTLFPLIALRIPPKKKGNPIITRYPPPPGYRGPAQPPGPFGANKFPSSYKSPQPGFQASSNYPQQGYPVQNYSNQAPGYGHPYSQAQNNYQWPKPGYPPSSGYPQASSHLPAQSYAPSQNSYQGYPSQPATADAGHPTYGRNGAWQSQHNSFTGQPNTQTMLDAEATPTPATAHLNKSQSSQQSVHPNSVVSDGSMNEKPQLFLAWDDWDFDFDGAIWPKSNEPVDPALSLGVIIWHPAKQVTRALPSTFAEAEEEALKPTPEKLDNGDSVSVYFTAENSHEAFLNVRQTDDWETIKDDPVFVVFTDEEMQNNLVTLEECIAQRDRPDESEEVAKDDGDMEMRDVTWDIMDNLEQALSRNHGSAVPGTSKRETASPPQGSQEDILARLGVTGTPKPPSNEPMLVPCSLSDVYRSAPLAEKSPATSPSTSTQMHTQPAQRAQSYGGYHHSGPRSVPPRPYGSMSAGVSSRPPPPPPPPAEQQYDTWNAPPANSHSYDKPRGSPAHSEGSNRTMAGSDFEPEKQGDGLQQDAPAAPSLNRSDSSFSRKRSYEDADQEHEKLRQHEDHSKRKRRSQVDAAYSAFYTNTDTISYAEVATMCGSDCFLMLLSVLFPPVGVWVKKGLCSADSLINLALCCLGFLPGLLHAWYVILQNPDPYDAYQQVPDREYGRSSDGRVTYYVISHEQAAGRPTNYGTVSSQPSSGQFPGQQSGVTNSFPQPQGQQSAKGSAPAPSAPAAQGGEGSSSQPEGPPPTYADVIKGDHKVQDQVRSEGNATSAIEAQRRLETMESEKEFGMPEHHNTEPASSSQTHATASTAVPKSSTEEDSAPETATNHKASADSTLAPPHEEQNLGPTRRAKFKGIFRKEHEDQEHAGLEAPEADDLSLEERKKKAFKRKIPIGAQIRFVLFGAWINILLLFVPVGFAVYYAGLKPVPVFIINFIAIIPLAAMLSNATEELAIRVGETLGGLLNATFGNAVELIVSVQALIKNEITIVKTSLIGSMLSNLLLVLGMSFFLGGLNRTEQFFNVTVAQTAASLLALCIASLIIPTVFHNTIAEDDAVEHNGREDAVRNQELSHGTAVILLLVYGCYLAFQLKTHVTMYNEPSQKVPKRKSGKKEEGDASRGIAAIGAGTAAASGGNVNLKQLIKSTDADDDDEEEFEEPSLSIIGALITLAISTTLVAFCSEFMVSSIDGLTATGGVSTTFVGLILLPIVGNAAEHATAVTVAIKDKMDLSIGVAVGSSMQIALLVFPLIVILGWILGKDCMTLYFDTFQIATLFVSVLLVNYLIQDGKSHWLEGVLLMASYVIIALAAWFYPDIQENQC</sequence>
<feature type="compositionally biased region" description="Polar residues" evidence="9">
    <location>
        <begin position="730"/>
        <end position="744"/>
    </location>
</feature>
<proteinExistence type="inferred from homology"/>
<dbReference type="FunFam" id="1.20.1420.30:FF:000021">
    <property type="entry name" value="Vacuolar calcium ion transporter"/>
    <property type="match status" value="1"/>
</dbReference>
<feature type="transmembrane region" description="Helical" evidence="10">
    <location>
        <begin position="1286"/>
        <end position="1307"/>
    </location>
</feature>
<evidence type="ECO:0000256" key="10">
    <source>
        <dbReference type="SAM" id="Phobius"/>
    </source>
</evidence>
<dbReference type="PANTHER" id="PTHR31503:SF20">
    <property type="entry name" value="CA(2+)_H(+) EXCHANGER, PUTATIVE (EUROFUNG)-RELATED"/>
    <property type="match status" value="1"/>
</dbReference>
<feature type="region of interest" description="Disordered" evidence="9">
    <location>
        <begin position="707"/>
        <end position="775"/>
    </location>
</feature>
<dbReference type="GO" id="GO:0006874">
    <property type="term" value="P:intracellular calcium ion homeostasis"/>
    <property type="evidence" value="ECO:0007669"/>
    <property type="project" value="TreeGrafter"/>
</dbReference>
<evidence type="ECO:0000256" key="7">
    <source>
        <dbReference type="ARBA" id="ARBA00023065"/>
    </source>
</evidence>
<feature type="domain" description="Sodium/calcium exchanger membrane region" evidence="11">
    <location>
        <begin position="1188"/>
        <end position="1332"/>
    </location>
</feature>
<dbReference type="EMBL" id="CP089275">
    <property type="protein sequence ID" value="USP76036.1"/>
    <property type="molecule type" value="Genomic_DNA"/>
</dbReference>
<evidence type="ECO:0000313" key="12">
    <source>
        <dbReference type="EMBL" id="USP76036.1"/>
    </source>
</evidence>
<evidence type="ECO:0000256" key="3">
    <source>
        <dbReference type="ARBA" id="ARBA00009530"/>
    </source>
</evidence>
<feature type="compositionally biased region" description="Polar residues" evidence="9">
    <location>
        <begin position="164"/>
        <end position="181"/>
    </location>
</feature>
<feature type="region of interest" description="Disordered" evidence="9">
    <location>
        <begin position="804"/>
        <end position="872"/>
    </location>
</feature>
<comment type="subcellular location">
    <subcellularLocation>
        <location evidence="1">Endomembrane system</location>
        <topology evidence="1">Multi-pass membrane protein</topology>
    </subcellularLocation>
</comment>
<feature type="transmembrane region" description="Helical" evidence="10">
    <location>
        <begin position="1049"/>
        <end position="1073"/>
    </location>
</feature>
<keyword evidence="8 10" id="KW-0472">Membrane</keyword>
<evidence type="ECO:0000256" key="2">
    <source>
        <dbReference type="ARBA" id="ARBA00008170"/>
    </source>
</evidence>
<dbReference type="PROSITE" id="PS01309">
    <property type="entry name" value="UPF0057"/>
    <property type="match status" value="1"/>
</dbReference>
<evidence type="ECO:0000256" key="8">
    <source>
        <dbReference type="ARBA" id="ARBA00023136"/>
    </source>
</evidence>
<feature type="transmembrane region" description="Helical" evidence="10">
    <location>
        <begin position="1093"/>
        <end position="1111"/>
    </location>
</feature>
<keyword evidence="5 10" id="KW-0812">Transmembrane</keyword>
<accession>A0A9Q8Z559</accession>
<evidence type="ECO:0000256" key="9">
    <source>
        <dbReference type="SAM" id="MobiDB-lite"/>
    </source>
</evidence>
<comment type="similarity">
    <text evidence="3">Belongs to the UPF0057 (PMP3) family.</text>
</comment>
<dbReference type="GO" id="GO:0012505">
    <property type="term" value="C:endomembrane system"/>
    <property type="evidence" value="ECO:0007669"/>
    <property type="project" value="UniProtKB-SubCell"/>
</dbReference>
<dbReference type="Pfam" id="PF01679">
    <property type="entry name" value="Pmp3"/>
    <property type="match status" value="1"/>
</dbReference>
<dbReference type="PANTHER" id="PTHR31503">
    <property type="entry name" value="VACUOLAR CALCIUM ION TRANSPORTER"/>
    <property type="match status" value="1"/>
</dbReference>
<feature type="region of interest" description="Disordered" evidence="9">
    <location>
        <begin position="379"/>
        <end position="401"/>
    </location>
</feature>
<dbReference type="Proteomes" id="UP001056012">
    <property type="component" value="Chromosome 2"/>
</dbReference>
<dbReference type="VEuPathDB" id="FungiDB:yc1106_03310"/>
<dbReference type="InterPro" id="IPR000612">
    <property type="entry name" value="PMP3"/>
</dbReference>
<dbReference type="InterPro" id="IPR004713">
    <property type="entry name" value="CaH_exchang"/>
</dbReference>
<feature type="transmembrane region" description="Helical" evidence="10">
    <location>
        <begin position="1185"/>
        <end position="1207"/>
    </location>
</feature>
<feature type="compositionally biased region" description="Low complexity" evidence="9">
    <location>
        <begin position="745"/>
        <end position="765"/>
    </location>
</feature>
<feature type="compositionally biased region" description="Polar residues" evidence="9">
    <location>
        <begin position="65"/>
        <end position="96"/>
    </location>
</feature>
<feature type="compositionally biased region" description="Low complexity" evidence="9">
    <location>
        <begin position="715"/>
        <end position="729"/>
    </location>
</feature>
<feature type="region of interest" description="Disordered" evidence="9">
    <location>
        <begin position="437"/>
        <end position="591"/>
    </location>
</feature>
<dbReference type="Pfam" id="PF01699">
    <property type="entry name" value="Na_Ca_ex"/>
    <property type="match status" value="2"/>
</dbReference>
<dbReference type="InterPro" id="IPR004837">
    <property type="entry name" value="NaCa_Exmemb"/>
</dbReference>
<feature type="transmembrane region" description="Helical" evidence="10">
    <location>
        <begin position="951"/>
        <end position="971"/>
    </location>
</feature>